<organism evidence="13 14">
    <name type="scientific">Candidatus Caccoplasma merdipullorum</name>
    <dbReference type="NCBI Taxonomy" id="2840718"/>
    <lineage>
        <taxon>Bacteria</taxon>
        <taxon>Pseudomonadati</taxon>
        <taxon>Bacteroidota</taxon>
        <taxon>Bacteroidia</taxon>
        <taxon>Bacteroidales</taxon>
        <taxon>Bacteroidaceae</taxon>
        <taxon>Bacteroidaceae incertae sedis</taxon>
        <taxon>Candidatus Caccoplasma</taxon>
    </lineage>
</organism>
<dbReference type="Pfam" id="PF12838">
    <property type="entry name" value="Fer4_7"/>
    <property type="match status" value="1"/>
</dbReference>
<evidence type="ECO:0000256" key="7">
    <source>
        <dbReference type="ARBA" id="ARBA00023004"/>
    </source>
</evidence>
<keyword evidence="3" id="KW-0874">Quinone</keyword>
<evidence type="ECO:0000256" key="8">
    <source>
        <dbReference type="ARBA" id="ARBA00023014"/>
    </source>
</evidence>
<dbReference type="Proteomes" id="UP000823636">
    <property type="component" value="Unassembled WGS sequence"/>
</dbReference>
<dbReference type="PANTHER" id="PTHR10849:SF24">
    <property type="entry name" value="NADH-QUINONE OXIDOREDUCTASE SUBUNIT I 2"/>
    <property type="match status" value="1"/>
</dbReference>
<dbReference type="InterPro" id="IPR010226">
    <property type="entry name" value="NADH_quinone_OxRdtase_chainI"/>
</dbReference>
<accession>A0A9D9E405</accession>
<reference evidence="13" key="2">
    <citation type="journal article" date="2021" name="PeerJ">
        <title>Extensive microbial diversity within the chicken gut microbiome revealed by metagenomics and culture.</title>
        <authorList>
            <person name="Gilroy R."/>
            <person name="Ravi A."/>
            <person name="Getino M."/>
            <person name="Pursley I."/>
            <person name="Horton D.L."/>
            <person name="Alikhan N.F."/>
            <person name="Baker D."/>
            <person name="Gharbi K."/>
            <person name="Hall N."/>
            <person name="Watson M."/>
            <person name="Adriaenssens E.M."/>
            <person name="Foster-Nyarko E."/>
            <person name="Jarju S."/>
            <person name="Secka A."/>
            <person name="Antonio M."/>
            <person name="Oren A."/>
            <person name="Chaudhuri R.R."/>
            <person name="La Ragione R."/>
            <person name="Hildebrand F."/>
            <person name="Pallen M.J."/>
        </authorList>
    </citation>
    <scope>NUCLEOTIDE SEQUENCE</scope>
    <source>
        <strain evidence="13">G3-4614</strain>
    </source>
</reference>
<keyword evidence="1" id="KW-1003">Cell membrane</keyword>
<keyword evidence="11" id="KW-0472">Membrane</keyword>
<evidence type="ECO:0000313" key="14">
    <source>
        <dbReference type="Proteomes" id="UP000823636"/>
    </source>
</evidence>
<dbReference type="GO" id="GO:0016020">
    <property type="term" value="C:membrane"/>
    <property type="evidence" value="ECO:0007669"/>
    <property type="project" value="InterPro"/>
</dbReference>
<dbReference type="AlphaFoldDB" id="A0A9D9E405"/>
<dbReference type="InterPro" id="IPR017900">
    <property type="entry name" value="4Fe4S_Fe_S_CS"/>
</dbReference>
<dbReference type="PROSITE" id="PS00198">
    <property type="entry name" value="4FE4S_FER_1"/>
    <property type="match status" value="1"/>
</dbReference>
<dbReference type="EMBL" id="JADIMW010000085">
    <property type="protein sequence ID" value="MBO8438926.1"/>
    <property type="molecule type" value="Genomic_DNA"/>
</dbReference>
<dbReference type="PROSITE" id="PS51379">
    <property type="entry name" value="4FE4S_FER_2"/>
    <property type="match status" value="2"/>
</dbReference>
<sequence length="148" mass="16863">MKSFVDYVKSVFTGLWTLLTGMKITLTEFFTPKVTQCYPENRATLKVSDRFRGTLTLKQDEEGNHKCIACGLCAINCPNQTITIKTRTITTEEGKTKKVLDKYIYDLGSCTFCQLCVSSCPHNAIEFSPEFEHAVYTREKLVKQLNKK</sequence>
<dbReference type="InterPro" id="IPR017896">
    <property type="entry name" value="4Fe4S_Fe-S-bd"/>
</dbReference>
<feature type="domain" description="4Fe-4S ferredoxin-type" evidence="12">
    <location>
        <begin position="55"/>
        <end position="87"/>
    </location>
</feature>
<keyword evidence="8" id="KW-0411">Iron-sulfur</keyword>
<evidence type="ECO:0000256" key="6">
    <source>
        <dbReference type="ARBA" id="ARBA00022967"/>
    </source>
</evidence>
<evidence type="ECO:0000256" key="9">
    <source>
        <dbReference type="ARBA" id="ARBA00023027"/>
    </source>
</evidence>
<dbReference type="SUPFAM" id="SSF54862">
    <property type="entry name" value="4Fe-4S ferredoxins"/>
    <property type="match status" value="1"/>
</dbReference>
<gene>
    <name evidence="13" type="ORF">IAC54_08555</name>
</gene>
<dbReference type="PANTHER" id="PTHR10849">
    <property type="entry name" value="NADH DEHYDROGENASE UBIQUINONE IRON-SULFUR PROTEIN 8, MITOCHONDRIAL"/>
    <property type="match status" value="1"/>
</dbReference>
<proteinExistence type="predicted"/>
<dbReference type="GO" id="GO:0016651">
    <property type="term" value="F:oxidoreductase activity, acting on NAD(P)H"/>
    <property type="evidence" value="ECO:0007669"/>
    <property type="project" value="InterPro"/>
</dbReference>
<dbReference type="GO" id="GO:0048038">
    <property type="term" value="F:quinone binding"/>
    <property type="evidence" value="ECO:0007669"/>
    <property type="project" value="UniProtKB-KW"/>
</dbReference>
<dbReference type="GO" id="GO:0046872">
    <property type="term" value="F:metal ion binding"/>
    <property type="evidence" value="ECO:0007669"/>
    <property type="project" value="UniProtKB-KW"/>
</dbReference>
<keyword evidence="7" id="KW-0408">Iron</keyword>
<dbReference type="Gene3D" id="3.30.70.3270">
    <property type="match status" value="1"/>
</dbReference>
<evidence type="ECO:0000256" key="1">
    <source>
        <dbReference type="ARBA" id="ARBA00022475"/>
    </source>
</evidence>
<keyword evidence="6" id="KW-1278">Translocase</keyword>
<evidence type="ECO:0000256" key="3">
    <source>
        <dbReference type="ARBA" id="ARBA00022719"/>
    </source>
</evidence>
<evidence type="ECO:0000256" key="5">
    <source>
        <dbReference type="ARBA" id="ARBA00022737"/>
    </source>
</evidence>
<keyword evidence="2" id="KW-0004">4Fe-4S</keyword>
<feature type="domain" description="4Fe-4S ferredoxin-type" evidence="12">
    <location>
        <begin position="101"/>
        <end position="130"/>
    </location>
</feature>
<name>A0A9D9E405_9BACT</name>
<keyword evidence="4" id="KW-0479">Metal-binding</keyword>
<evidence type="ECO:0000256" key="11">
    <source>
        <dbReference type="ARBA" id="ARBA00023136"/>
    </source>
</evidence>
<reference evidence="13" key="1">
    <citation type="submission" date="2020-10" db="EMBL/GenBank/DDBJ databases">
        <authorList>
            <person name="Gilroy R."/>
        </authorList>
    </citation>
    <scope>NUCLEOTIDE SEQUENCE</scope>
    <source>
        <strain evidence="13">G3-4614</strain>
    </source>
</reference>
<evidence type="ECO:0000313" key="13">
    <source>
        <dbReference type="EMBL" id="MBO8438926.1"/>
    </source>
</evidence>
<comment type="caution">
    <text evidence="13">The sequence shown here is derived from an EMBL/GenBank/DDBJ whole genome shotgun (WGS) entry which is preliminary data.</text>
</comment>
<evidence type="ECO:0000256" key="4">
    <source>
        <dbReference type="ARBA" id="ARBA00022723"/>
    </source>
</evidence>
<protein>
    <submittedName>
        <fullName evidence="13">4Fe-4S binding protein</fullName>
    </submittedName>
</protein>
<keyword evidence="10" id="KW-0830">Ubiquinone</keyword>
<keyword evidence="9" id="KW-0520">NAD</keyword>
<evidence type="ECO:0000259" key="12">
    <source>
        <dbReference type="PROSITE" id="PS51379"/>
    </source>
</evidence>
<evidence type="ECO:0000256" key="10">
    <source>
        <dbReference type="ARBA" id="ARBA00023075"/>
    </source>
</evidence>
<dbReference type="GO" id="GO:0051539">
    <property type="term" value="F:4 iron, 4 sulfur cluster binding"/>
    <property type="evidence" value="ECO:0007669"/>
    <property type="project" value="UniProtKB-KW"/>
</dbReference>
<evidence type="ECO:0000256" key="2">
    <source>
        <dbReference type="ARBA" id="ARBA00022485"/>
    </source>
</evidence>
<keyword evidence="5" id="KW-0677">Repeat</keyword>